<reference evidence="1 2" key="1">
    <citation type="journal article" date="2018" name="Mol. Plant">
        <title>The genome of Artemisia annua provides insight into the evolution of Asteraceae family and artemisinin biosynthesis.</title>
        <authorList>
            <person name="Shen Q."/>
            <person name="Zhang L."/>
            <person name="Liao Z."/>
            <person name="Wang S."/>
            <person name="Yan T."/>
            <person name="Shi P."/>
            <person name="Liu M."/>
            <person name="Fu X."/>
            <person name="Pan Q."/>
            <person name="Wang Y."/>
            <person name="Lv Z."/>
            <person name="Lu X."/>
            <person name="Zhang F."/>
            <person name="Jiang W."/>
            <person name="Ma Y."/>
            <person name="Chen M."/>
            <person name="Hao X."/>
            <person name="Li L."/>
            <person name="Tang Y."/>
            <person name="Lv G."/>
            <person name="Zhou Y."/>
            <person name="Sun X."/>
            <person name="Brodelius P.E."/>
            <person name="Rose J.K.C."/>
            <person name="Tang K."/>
        </authorList>
    </citation>
    <scope>NUCLEOTIDE SEQUENCE [LARGE SCALE GENOMIC DNA]</scope>
    <source>
        <strain evidence="2">cv. Huhao1</strain>
        <tissue evidence="1">Leaf</tissue>
    </source>
</reference>
<evidence type="ECO:0000313" key="1">
    <source>
        <dbReference type="EMBL" id="PWA61273.1"/>
    </source>
</evidence>
<sequence>MEDLSMNEYLVMKHKVNKHYERSRTKNLLILESDDECDNYEVNLSEFRAICDTKSSGLKKELLLLDSLDNFDAIDCNLPTIDALLNSESRTNMPVCSLEIYEDVNFNIITIDADLFSWETPLETTFKEFKRLSTIKDGIFTYDLLMSYTEDELLLLWPIIESKGLVWTTIEEKDGKFQIEYMNSTNAMTKSSNQRYDIQPSYLPYSKQYWGLDKSNLDYERIYAESEILFHKKLVRLMDISLEEWLELKYGNPEFAPMDEVKRIVTSWLTRSFKEQFNELMEIERKMIGSASFDLHYDPDDVDFSDWLANKFHNHKTMDRATKDVLWAFYTNPVYFEAEFIARGEIGAVLVEPWARRHIESGSKKTGVGCKRLEFGPALHGVMSARVRLSGLLYP</sequence>
<accession>A0A2U1MJ21</accession>
<keyword evidence="2" id="KW-1185">Reference proteome</keyword>
<comment type="caution">
    <text evidence="1">The sequence shown here is derived from an EMBL/GenBank/DDBJ whole genome shotgun (WGS) entry which is preliminary data.</text>
</comment>
<name>A0A2U1MJ21_ARTAN</name>
<dbReference type="AlphaFoldDB" id="A0A2U1MJ21"/>
<dbReference type="EMBL" id="PKPP01005144">
    <property type="protein sequence ID" value="PWA61273.1"/>
    <property type="molecule type" value="Genomic_DNA"/>
</dbReference>
<gene>
    <name evidence="1" type="ORF">CTI12_AA194500</name>
</gene>
<organism evidence="1 2">
    <name type="scientific">Artemisia annua</name>
    <name type="common">Sweet wormwood</name>
    <dbReference type="NCBI Taxonomy" id="35608"/>
    <lineage>
        <taxon>Eukaryota</taxon>
        <taxon>Viridiplantae</taxon>
        <taxon>Streptophyta</taxon>
        <taxon>Embryophyta</taxon>
        <taxon>Tracheophyta</taxon>
        <taxon>Spermatophyta</taxon>
        <taxon>Magnoliopsida</taxon>
        <taxon>eudicotyledons</taxon>
        <taxon>Gunneridae</taxon>
        <taxon>Pentapetalae</taxon>
        <taxon>asterids</taxon>
        <taxon>campanulids</taxon>
        <taxon>Asterales</taxon>
        <taxon>Asteraceae</taxon>
        <taxon>Asteroideae</taxon>
        <taxon>Anthemideae</taxon>
        <taxon>Artemisiinae</taxon>
        <taxon>Artemisia</taxon>
    </lineage>
</organism>
<evidence type="ECO:0000313" key="2">
    <source>
        <dbReference type="Proteomes" id="UP000245207"/>
    </source>
</evidence>
<protein>
    <submittedName>
        <fullName evidence="1">Uncharacterized protein</fullName>
    </submittedName>
</protein>
<proteinExistence type="predicted"/>
<dbReference type="Proteomes" id="UP000245207">
    <property type="component" value="Unassembled WGS sequence"/>
</dbReference>